<dbReference type="Proteomes" id="UP001197093">
    <property type="component" value="Unassembled WGS sequence"/>
</dbReference>
<dbReference type="AlphaFoldDB" id="A0AAD4F742"/>
<evidence type="ECO:0000256" key="1">
    <source>
        <dbReference type="SAM" id="MobiDB-lite"/>
    </source>
</evidence>
<evidence type="ECO:0000313" key="2">
    <source>
        <dbReference type="EMBL" id="KAG7293934.1"/>
    </source>
</evidence>
<sequence>MCTTGYNRFTCGCALPNPLTFHPCEYAKLKGVACPNFQISEDASRSWTYTIMTCWQYYRLIVFGDPPSWGQEDDEQDFGDEGVDSEGEY</sequence>
<comment type="caution">
    <text evidence="2">The sequence shown here is derived from an EMBL/GenBank/DDBJ whole genome shotgun (WGS) entry which is preliminary data.</text>
</comment>
<keyword evidence="3" id="KW-1185">Reference proteome</keyword>
<accession>A0AAD4F742</accession>
<organism evidence="2 3">
    <name type="scientific">Staphylotrichum longicolle</name>
    <dbReference type="NCBI Taxonomy" id="669026"/>
    <lineage>
        <taxon>Eukaryota</taxon>
        <taxon>Fungi</taxon>
        <taxon>Dikarya</taxon>
        <taxon>Ascomycota</taxon>
        <taxon>Pezizomycotina</taxon>
        <taxon>Sordariomycetes</taxon>
        <taxon>Sordariomycetidae</taxon>
        <taxon>Sordariales</taxon>
        <taxon>Chaetomiaceae</taxon>
        <taxon>Staphylotrichum</taxon>
    </lineage>
</organism>
<protein>
    <submittedName>
        <fullName evidence="2">Uncharacterized protein</fullName>
    </submittedName>
</protein>
<gene>
    <name evidence="2" type="ORF">NEMBOFW57_003995</name>
</gene>
<proteinExistence type="predicted"/>
<reference evidence="2" key="1">
    <citation type="submission" date="2023-02" db="EMBL/GenBank/DDBJ databases">
        <authorList>
            <person name="Palmer J.M."/>
        </authorList>
    </citation>
    <scope>NUCLEOTIDE SEQUENCE</scope>
    <source>
        <strain evidence="2">FW57</strain>
    </source>
</reference>
<feature type="compositionally biased region" description="Acidic residues" evidence="1">
    <location>
        <begin position="71"/>
        <end position="89"/>
    </location>
</feature>
<evidence type="ECO:0000313" key="3">
    <source>
        <dbReference type="Proteomes" id="UP001197093"/>
    </source>
</evidence>
<feature type="region of interest" description="Disordered" evidence="1">
    <location>
        <begin position="68"/>
        <end position="89"/>
    </location>
</feature>
<name>A0AAD4F742_9PEZI</name>
<dbReference type="EMBL" id="JAHCVI010000001">
    <property type="protein sequence ID" value="KAG7293934.1"/>
    <property type="molecule type" value="Genomic_DNA"/>
</dbReference>